<name>A0A2A2SAP6_9SPHN</name>
<sequence length="159" mass="16679">MVDPAATIVPSVHALALAVGVPAQLPAPFWRGVETLAIECALPSELVPCADLVREVRRGAPMAVAAWPTGAGGRELTGTVILSVALAADGPERALTLSARRAAAFDESQGELLPRRFAWCAPAGRRACAAAVARALDQVLPWRARRGFDILPITKGEKL</sequence>
<protein>
    <submittedName>
        <fullName evidence="1">Uncharacterized protein</fullName>
    </submittedName>
</protein>
<gene>
    <name evidence="1" type="ORF">CKY28_17745</name>
</gene>
<reference evidence="2" key="1">
    <citation type="submission" date="2017-09" db="EMBL/GenBank/DDBJ databases">
        <authorList>
            <person name="Feng G."/>
            <person name="Zhu H."/>
        </authorList>
    </citation>
    <scope>NUCLEOTIDE SEQUENCE [LARGE SCALE GENOMIC DNA]</scope>
    <source>
        <strain evidence="2">1PNM-20</strain>
    </source>
</reference>
<organism evidence="1 2">
    <name type="scientific">Sphingomonas lenta</name>
    <dbReference type="NCBI Taxonomy" id="1141887"/>
    <lineage>
        <taxon>Bacteria</taxon>
        <taxon>Pseudomonadati</taxon>
        <taxon>Pseudomonadota</taxon>
        <taxon>Alphaproteobacteria</taxon>
        <taxon>Sphingomonadales</taxon>
        <taxon>Sphingomonadaceae</taxon>
        <taxon>Sphingomonas</taxon>
    </lineage>
</organism>
<evidence type="ECO:0000313" key="2">
    <source>
        <dbReference type="Proteomes" id="UP000218151"/>
    </source>
</evidence>
<dbReference type="EMBL" id="NSLI01000008">
    <property type="protein sequence ID" value="PAX06327.1"/>
    <property type="molecule type" value="Genomic_DNA"/>
</dbReference>
<dbReference type="Proteomes" id="UP000218151">
    <property type="component" value="Unassembled WGS sequence"/>
</dbReference>
<keyword evidence="2" id="KW-1185">Reference proteome</keyword>
<proteinExistence type="predicted"/>
<comment type="caution">
    <text evidence="1">The sequence shown here is derived from an EMBL/GenBank/DDBJ whole genome shotgun (WGS) entry which is preliminary data.</text>
</comment>
<dbReference type="AlphaFoldDB" id="A0A2A2SAP6"/>
<accession>A0A2A2SAP6</accession>
<evidence type="ECO:0000313" key="1">
    <source>
        <dbReference type="EMBL" id="PAX06327.1"/>
    </source>
</evidence>